<dbReference type="PANTHER" id="PTHR47618:SF1">
    <property type="entry name" value="BIFUNCTIONAL OLIGORIBONUCLEASE AND PAP PHOSPHATASE NRNA"/>
    <property type="match status" value="1"/>
</dbReference>
<proteinExistence type="predicted"/>
<name>A0ABX9KHJ9_9FUSO</name>
<dbReference type="SUPFAM" id="SSF64182">
    <property type="entry name" value="DHH phosphoesterases"/>
    <property type="match status" value="1"/>
</dbReference>
<evidence type="ECO:0000259" key="1">
    <source>
        <dbReference type="Pfam" id="PF01368"/>
    </source>
</evidence>
<accession>A0ABX9KHJ9</accession>
<evidence type="ECO:0000259" key="2">
    <source>
        <dbReference type="Pfam" id="PF02272"/>
    </source>
</evidence>
<dbReference type="Pfam" id="PF02272">
    <property type="entry name" value="DHHA1"/>
    <property type="match status" value="1"/>
</dbReference>
<gene>
    <name evidence="3" type="ORF">DYH56_06515</name>
</gene>
<dbReference type="InterPro" id="IPR038763">
    <property type="entry name" value="DHH_sf"/>
</dbReference>
<organism evidence="3 4">
    <name type="scientific">Psychrilyobacter piezotolerans</name>
    <dbReference type="NCBI Taxonomy" id="2293438"/>
    <lineage>
        <taxon>Bacteria</taxon>
        <taxon>Fusobacteriati</taxon>
        <taxon>Fusobacteriota</taxon>
        <taxon>Fusobacteriia</taxon>
        <taxon>Fusobacteriales</taxon>
        <taxon>Fusobacteriaceae</taxon>
        <taxon>Psychrilyobacter</taxon>
    </lineage>
</organism>
<sequence>MNNKFSEILEVIKKSNRILITGHTSPDGDAIGSGLALLLALNKLNETLKKQTEGRGEIYLDKTLRFILEDKTPKNLKFLTHSILIEEFGNYDSKYEFDLMICLDSGNFDRIGRVGELKGENTKVINIDHHISNDRFGDYNYVGDISSTSEILFDFFKEAGIELDHGIAESLYTGIVNDTGNFKHSNTTKKVFKTASELLEYGVEPDEVIKNFFNTKSMEKLKLTGRVLSDFKFVDSHKLVYYYISEAELSELGAGKDDTGGLGELLLSYENASVSLFLREDKGHIKGSFRSKYDVDVNALAGLLGGGGHVKAAGFKTDKTSDEILDIIIKNMSLGGE</sequence>
<evidence type="ECO:0000313" key="3">
    <source>
        <dbReference type="EMBL" id="REI41556.1"/>
    </source>
</evidence>
<dbReference type="InterPro" id="IPR003156">
    <property type="entry name" value="DHHA1_dom"/>
</dbReference>
<evidence type="ECO:0000313" key="4">
    <source>
        <dbReference type="Proteomes" id="UP000263486"/>
    </source>
</evidence>
<reference evidence="3 4" key="1">
    <citation type="submission" date="2018-08" db="EMBL/GenBank/DDBJ databases">
        <title>Draft genome sequence of Psychrilyobacter sp. strain SD5 isolated from Black Sea water.</title>
        <authorList>
            <person name="Yadav S."/>
            <person name="Villanueva L."/>
            <person name="Damste J.S.S."/>
        </authorList>
    </citation>
    <scope>NUCLEOTIDE SEQUENCE [LARGE SCALE GENOMIC DNA]</scope>
    <source>
        <strain evidence="3 4">SD5</strain>
    </source>
</reference>
<dbReference type="PANTHER" id="PTHR47618">
    <property type="entry name" value="BIFUNCTIONAL OLIGORIBONUCLEASE AND PAP PHOSPHATASE NRNA"/>
    <property type="match status" value="1"/>
</dbReference>
<dbReference type="RefSeq" id="WP_114642061.1">
    <property type="nucleotide sequence ID" value="NZ_JAACIO010000009.1"/>
</dbReference>
<comment type="caution">
    <text evidence="3">The sequence shown here is derived from an EMBL/GenBank/DDBJ whole genome shotgun (WGS) entry which is preliminary data.</text>
</comment>
<protein>
    <submittedName>
        <fullName evidence="3">Bifunctional oligoribonuclease/PAP phosphatase NrnA</fullName>
    </submittedName>
</protein>
<dbReference type="Gene3D" id="3.10.310.30">
    <property type="match status" value="1"/>
</dbReference>
<dbReference type="InterPro" id="IPR001667">
    <property type="entry name" value="DDH_dom"/>
</dbReference>
<dbReference type="InterPro" id="IPR051319">
    <property type="entry name" value="Oligoribo/pAp-PDE_c-di-AMP_PDE"/>
</dbReference>
<dbReference type="Pfam" id="PF01368">
    <property type="entry name" value="DHH"/>
    <property type="match status" value="1"/>
</dbReference>
<dbReference type="Proteomes" id="UP000263486">
    <property type="component" value="Unassembled WGS sequence"/>
</dbReference>
<feature type="domain" description="DDH" evidence="1">
    <location>
        <begin position="17"/>
        <end position="175"/>
    </location>
</feature>
<dbReference type="Gene3D" id="3.90.1640.10">
    <property type="entry name" value="inorganic pyrophosphatase (n-terminal core)"/>
    <property type="match status" value="1"/>
</dbReference>
<dbReference type="EMBL" id="QUAJ01000009">
    <property type="protein sequence ID" value="REI41556.1"/>
    <property type="molecule type" value="Genomic_DNA"/>
</dbReference>
<keyword evidence="4" id="KW-1185">Reference proteome</keyword>
<feature type="domain" description="DHHA1" evidence="2">
    <location>
        <begin position="240"/>
        <end position="328"/>
    </location>
</feature>